<dbReference type="GO" id="GO:0005769">
    <property type="term" value="C:early endosome"/>
    <property type="evidence" value="ECO:0007669"/>
    <property type="project" value="TreeGrafter"/>
</dbReference>
<dbReference type="Proteomes" id="UP000789759">
    <property type="component" value="Unassembled WGS sequence"/>
</dbReference>
<dbReference type="EMBL" id="CAJVQA010004640">
    <property type="protein sequence ID" value="CAG8603128.1"/>
    <property type="molecule type" value="Genomic_DNA"/>
</dbReference>
<keyword evidence="3" id="KW-1185">Reference proteome</keyword>
<reference evidence="2" key="1">
    <citation type="submission" date="2021-06" db="EMBL/GenBank/DDBJ databases">
        <authorList>
            <person name="Kallberg Y."/>
            <person name="Tangrot J."/>
            <person name="Rosling A."/>
        </authorList>
    </citation>
    <scope>NUCLEOTIDE SEQUENCE</scope>
    <source>
        <strain evidence="2">FL966</strain>
    </source>
</reference>
<keyword evidence="1" id="KW-0813">Transport</keyword>
<sequence length="163" mass="19340">MASENSSLTSKVFSLWNSFQNQYTPIQTRGTNRHYQNFSRIRRTFLDTTAKFNNRDDKALEEIKRYEDFTTIDWVQDAIYERSRMNALRSAAIENRFSWNTWFRLSYESSQAWIVVSIVGAIIGLNAALTDIITEWVSDLKFGYCKNSWWLNQKFCCWDIEKP</sequence>
<dbReference type="GO" id="GO:0005794">
    <property type="term" value="C:Golgi apparatus"/>
    <property type="evidence" value="ECO:0007669"/>
    <property type="project" value="TreeGrafter"/>
</dbReference>
<evidence type="ECO:0000313" key="3">
    <source>
        <dbReference type="Proteomes" id="UP000789759"/>
    </source>
</evidence>
<name>A0A9N9CIL5_9GLOM</name>
<comment type="caution">
    <text evidence="2">The sequence shown here is derived from an EMBL/GenBank/DDBJ whole genome shotgun (WGS) entry which is preliminary data.</text>
</comment>
<dbReference type="AlphaFoldDB" id="A0A9N9CIL5"/>
<organism evidence="2 3">
    <name type="scientific">Cetraspora pellucida</name>
    <dbReference type="NCBI Taxonomy" id="1433469"/>
    <lineage>
        <taxon>Eukaryota</taxon>
        <taxon>Fungi</taxon>
        <taxon>Fungi incertae sedis</taxon>
        <taxon>Mucoromycota</taxon>
        <taxon>Glomeromycotina</taxon>
        <taxon>Glomeromycetes</taxon>
        <taxon>Diversisporales</taxon>
        <taxon>Gigasporaceae</taxon>
        <taxon>Cetraspora</taxon>
    </lineage>
</organism>
<dbReference type="SUPFAM" id="SSF81340">
    <property type="entry name" value="Clc chloride channel"/>
    <property type="match status" value="1"/>
</dbReference>
<keyword evidence="1" id="KW-0406">Ion transport</keyword>
<evidence type="ECO:0000313" key="2">
    <source>
        <dbReference type="EMBL" id="CAG8603128.1"/>
    </source>
</evidence>
<dbReference type="InterPro" id="IPR014743">
    <property type="entry name" value="Cl-channel_core"/>
</dbReference>
<evidence type="ECO:0000256" key="1">
    <source>
        <dbReference type="ARBA" id="ARBA00023065"/>
    </source>
</evidence>
<dbReference type="GO" id="GO:0005886">
    <property type="term" value="C:plasma membrane"/>
    <property type="evidence" value="ECO:0007669"/>
    <property type="project" value="TreeGrafter"/>
</dbReference>
<dbReference type="PANTHER" id="PTHR45711">
    <property type="entry name" value="CHLORIDE CHANNEL PROTEIN"/>
    <property type="match status" value="1"/>
</dbReference>
<dbReference type="GO" id="GO:0005247">
    <property type="term" value="F:voltage-gated chloride channel activity"/>
    <property type="evidence" value="ECO:0007669"/>
    <property type="project" value="TreeGrafter"/>
</dbReference>
<proteinExistence type="predicted"/>
<accession>A0A9N9CIL5</accession>
<gene>
    <name evidence="2" type="ORF">CPELLU_LOCUS7091</name>
</gene>
<feature type="non-terminal residue" evidence="2">
    <location>
        <position position="163"/>
    </location>
</feature>
<protein>
    <submittedName>
        <fullName evidence="2">23517_t:CDS:1</fullName>
    </submittedName>
</protein>
<dbReference type="PANTHER" id="PTHR45711:SF9">
    <property type="entry name" value="ANION_PROTON EXCHANGE TRANSPORTER GEF1"/>
    <property type="match status" value="1"/>
</dbReference>
<dbReference type="OrthoDB" id="44789at2759"/>